<dbReference type="EMBL" id="JBIMZQ010000022">
    <property type="protein sequence ID" value="KAL3664791.1"/>
    <property type="molecule type" value="Genomic_DNA"/>
</dbReference>
<comment type="caution">
    <text evidence="1">The sequence shown here is derived from an EMBL/GenBank/DDBJ whole genome shotgun (WGS) entry which is preliminary data.</text>
</comment>
<proteinExistence type="predicted"/>
<dbReference type="Proteomes" id="UP001632037">
    <property type="component" value="Unassembled WGS sequence"/>
</dbReference>
<dbReference type="AlphaFoldDB" id="A0ABD3FEF6"/>
<protein>
    <recommendedName>
        <fullName evidence="3">Heterokaryon incompatibility domain-containing protein</fullName>
    </recommendedName>
</protein>
<keyword evidence="2" id="KW-1185">Reference proteome</keyword>
<evidence type="ECO:0008006" key="3">
    <source>
        <dbReference type="Google" id="ProtNLM"/>
    </source>
</evidence>
<organism evidence="1 2">
    <name type="scientific">Phytophthora oleae</name>
    <dbReference type="NCBI Taxonomy" id="2107226"/>
    <lineage>
        <taxon>Eukaryota</taxon>
        <taxon>Sar</taxon>
        <taxon>Stramenopiles</taxon>
        <taxon>Oomycota</taxon>
        <taxon>Peronosporomycetes</taxon>
        <taxon>Peronosporales</taxon>
        <taxon>Peronosporaceae</taxon>
        <taxon>Phytophthora</taxon>
    </lineage>
</organism>
<evidence type="ECO:0000313" key="1">
    <source>
        <dbReference type="EMBL" id="KAL3664791.1"/>
    </source>
</evidence>
<evidence type="ECO:0000313" key="2">
    <source>
        <dbReference type="Proteomes" id="UP001632037"/>
    </source>
</evidence>
<name>A0ABD3FEF6_9STRA</name>
<reference evidence="1 2" key="1">
    <citation type="submission" date="2024-09" db="EMBL/GenBank/DDBJ databases">
        <title>Genome sequencing and assembly of Phytophthora oleae, isolate VK10A, causative agent of rot of olive drupes.</title>
        <authorList>
            <person name="Conti Taguali S."/>
            <person name="Riolo M."/>
            <person name="La Spada F."/>
            <person name="Cacciola S.O."/>
            <person name="Dionisio G."/>
        </authorList>
    </citation>
    <scope>NUCLEOTIDE SEQUENCE [LARGE SCALE GENOMIC DNA]</scope>
    <source>
        <strain evidence="1 2">VK10A</strain>
    </source>
</reference>
<gene>
    <name evidence="1" type="ORF">V7S43_009971</name>
</gene>
<accession>A0ABD3FEF6</accession>
<sequence length="623" mass="69008">MHIFKLHAPNAQVSGGILSDSELYVLQRRVLTGEDVLEQITAISYAWGSLTHQTADSWKEPLSEETISLELGPEWDPIAFLDELVELSAASWIWMDQFSLSQLGVTSTELSISIPAIYKSASVLVLLPGSPCNDRERSMKKTSGSCTAVARLLNHSKTCTCIGGVDMWLKRAWPWQEVAYSQRLRLKFAGGAGPRTLPNDTMTLLRQQILHKCVEEGVNHNLGVDWSLGSDRVGGHQVFMELIRGNEIRFNPFVEPTGQQILQYMSDYVEQCRVCTKDVDLVSAVAPAIGAKAVAGRSLSDGIGDLIEYIQRVTQSAYVGPLPRGILTTGGSSYLADERTFSSLQSVAFLHGSHFAVGYKSDEDLEVEVDYTLHVVPFPEPEDGRTHKVGHLLNYMSLGQRRMLVRWLNTWEPSESIVQDGVLPHGALDAVFSHLKKFVQKVDVTSSVQGSFYMGTTVDISPRHWTQLVMILLRVIEDGVPSDIEARLMNYCRLVIIEGEREGMHAIGYMSATVDVVPTVVAAGNCLMLAFSIDISNEIEELHEKWPWSKLGQPRVDTTIELPSGPAPRFYVLGRLPFVDRASIGFENRCVGCMKPDNAKGRKTQFAGKYAVAKRESYSTKAA</sequence>